<dbReference type="PANTHER" id="PTHR33223:SF8">
    <property type="entry name" value="OS04G0172440 PROTEIN"/>
    <property type="match status" value="1"/>
</dbReference>
<reference evidence="3" key="2">
    <citation type="submission" date="2021-03" db="UniProtKB">
        <authorList>
            <consortium name="EnsemblPlants"/>
        </authorList>
    </citation>
    <scope>IDENTIFICATION</scope>
</reference>
<evidence type="ECO:0000256" key="1">
    <source>
        <dbReference type="SAM" id="MobiDB-lite"/>
    </source>
</evidence>
<dbReference type="Pfam" id="PF03732">
    <property type="entry name" value="Retrotrans_gag"/>
    <property type="match status" value="1"/>
</dbReference>
<dbReference type="PANTHER" id="PTHR33223">
    <property type="entry name" value="CCHC-TYPE DOMAIN-CONTAINING PROTEIN"/>
    <property type="match status" value="1"/>
</dbReference>
<dbReference type="Gramene" id="AUR62026412-RA">
    <property type="protein sequence ID" value="AUR62026412-RA:cds"/>
    <property type="gene ID" value="AUR62026412"/>
</dbReference>
<feature type="compositionally biased region" description="Basic and acidic residues" evidence="1">
    <location>
        <begin position="719"/>
        <end position="743"/>
    </location>
</feature>
<organism evidence="3 4">
    <name type="scientific">Chenopodium quinoa</name>
    <name type="common">Quinoa</name>
    <dbReference type="NCBI Taxonomy" id="63459"/>
    <lineage>
        <taxon>Eukaryota</taxon>
        <taxon>Viridiplantae</taxon>
        <taxon>Streptophyta</taxon>
        <taxon>Embryophyta</taxon>
        <taxon>Tracheophyta</taxon>
        <taxon>Spermatophyta</taxon>
        <taxon>Magnoliopsida</taxon>
        <taxon>eudicotyledons</taxon>
        <taxon>Gunneridae</taxon>
        <taxon>Pentapetalae</taxon>
        <taxon>Caryophyllales</taxon>
        <taxon>Chenopodiaceae</taxon>
        <taxon>Chenopodioideae</taxon>
        <taxon>Atripliceae</taxon>
        <taxon>Chenopodium</taxon>
    </lineage>
</organism>
<dbReference type="EnsemblPlants" id="AUR62026412-RA">
    <property type="protein sequence ID" value="AUR62026412-RA:cds"/>
    <property type="gene ID" value="AUR62026412"/>
</dbReference>
<dbReference type="AlphaFoldDB" id="A0A803MBE5"/>
<accession>A0A803MBE5</accession>
<protein>
    <recommendedName>
        <fullName evidence="2">Retrotransposon gag domain-containing protein</fullName>
    </recommendedName>
</protein>
<dbReference type="InterPro" id="IPR005162">
    <property type="entry name" value="Retrotrans_gag_dom"/>
</dbReference>
<feature type="region of interest" description="Disordered" evidence="1">
    <location>
        <begin position="696"/>
        <end position="753"/>
    </location>
</feature>
<name>A0A803MBE5_CHEQI</name>
<dbReference type="Proteomes" id="UP000596660">
    <property type="component" value="Unplaced"/>
</dbReference>
<feature type="domain" description="Retrotransposon gag" evidence="2">
    <location>
        <begin position="154"/>
        <end position="238"/>
    </location>
</feature>
<feature type="compositionally biased region" description="Polar residues" evidence="1">
    <location>
        <begin position="744"/>
        <end position="753"/>
    </location>
</feature>
<proteinExistence type="predicted"/>
<evidence type="ECO:0000259" key="2">
    <source>
        <dbReference type="Pfam" id="PF03732"/>
    </source>
</evidence>
<reference evidence="3" key="1">
    <citation type="journal article" date="2017" name="Nature">
        <title>The genome of Chenopodium quinoa.</title>
        <authorList>
            <person name="Jarvis D.E."/>
            <person name="Ho Y.S."/>
            <person name="Lightfoot D.J."/>
            <person name="Schmoeckel S.M."/>
            <person name="Li B."/>
            <person name="Borm T.J.A."/>
            <person name="Ohyanagi H."/>
            <person name="Mineta K."/>
            <person name="Michell C.T."/>
            <person name="Saber N."/>
            <person name="Kharbatia N.M."/>
            <person name="Rupper R.R."/>
            <person name="Sharp A.R."/>
            <person name="Dally N."/>
            <person name="Boughton B.A."/>
            <person name="Woo Y.H."/>
            <person name="Gao G."/>
            <person name="Schijlen E.G.W.M."/>
            <person name="Guo X."/>
            <person name="Momin A.A."/>
            <person name="Negrao S."/>
            <person name="Al-Babili S."/>
            <person name="Gehring C."/>
            <person name="Roessner U."/>
            <person name="Jung C."/>
            <person name="Murphy K."/>
            <person name="Arold S.T."/>
            <person name="Gojobori T."/>
            <person name="van der Linden C.G."/>
            <person name="van Loo E.N."/>
            <person name="Jellen E.N."/>
            <person name="Maughan P.J."/>
            <person name="Tester M."/>
        </authorList>
    </citation>
    <scope>NUCLEOTIDE SEQUENCE [LARGE SCALE GENOMIC DNA]</scope>
    <source>
        <strain evidence="3">cv. PI 614886</strain>
    </source>
</reference>
<feature type="compositionally biased region" description="Acidic residues" evidence="1">
    <location>
        <begin position="696"/>
        <end position="718"/>
    </location>
</feature>
<evidence type="ECO:0000313" key="3">
    <source>
        <dbReference type="EnsemblPlants" id="AUR62026412-RA:cds"/>
    </source>
</evidence>
<keyword evidence="4" id="KW-1185">Reference proteome</keyword>
<sequence>MAGTSNNEQQNSSFSLDPFVELKGMMQAIIERQVTVEQTVVNFIKQNTQMHPNVPESEVASPFPLEVGNNDRDIPTKIEEEMTRMKEVLKGITQAEPWMDIHGLTLFPKARLPYGFKMPVLSHFDGTGSPTNFLKLYVGAMSPWGVDEPLMAQLFQQYLDGAASHWFLNLENSKKSTWADIVREFSNQYKYNEEIDITRRDLETTTQNINETFSSFITRWRNKAAKMINRPNEEEQLQMIVKNLVPVYQKQMAYQYFPSFKALISTGSLVEDAINKGEIKKEDFNNVKSYSSRFGANKKITNNDASASKPTNMIYNIGATSTFQLRPQREFTPLNMTYAHAFSKLKKANLIQPLNLRPPPRNPPPTYNPKKHCEFHQGVGHDIESCTTFKHRLQDLIDGGRISVGTLANKPNNTQPSITNNPLQNHKPPTSINAISTYTNDFDPTQSITRNESCECEAPVTEIGRCLDNELASHRIIKTRGHNYTLRKDPFAMMCGAIDYDNAYFILDREEDEDAASVMAIVERNTGAYFSTPNNYRHPICLDDLSDDEVVEVSHLTRAGRHFKPSYLEEDNPLDALRRKEKGKELMVDEVNIEDDAIKRMKEVNANVSIWKLLMHSQPVRNAVLKHLNGASVDPSITPDQIVGLIHGAVTIPGDPDIMNILPIGKSVLHLDEEEGSHLDGFNVFCIQSGGWIEVSDEDSNEEPEDPIEIPEEGDEPLYQEKEEEPRTPEDRINNEQQEREGESWTSSDSHANSNDARDEFYLDFDVPMFRVTICPEKLILFPGYKHEPRYQDLPKLEKFNGTGDPMIHLYKEFMLIMLKNLNDFYYRQMVTMRYNILGHKEQHGFDINTYKLLDHRPRVNPCAETSNRRSFTEINEPLSAVYRLLHRQGFIRTKGYVCAIPPPEVSMERYCSYCSQFGHTTYSCYDLRCSIQDLIDRRIIDPIHTRPRTGHNLVRRFSSQQWSSQSAIFRGLLDEGAIKPLPRRSGANPIGVNTINVLSTSYDEEDPTNLMTYDPLSEEMGRMNVNERLSPAPQSDGSSSDEEPFWMKDEEFVVTADGEDTSATKVASIQSIMEPHIFLRRIDNETKKACTQVCKAWARWLYKMKQDGYDEEPSKGSGH</sequence>
<evidence type="ECO:0000313" key="4">
    <source>
        <dbReference type="Proteomes" id="UP000596660"/>
    </source>
</evidence>